<comment type="caution">
    <text evidence="2">The sequence shown here is derived from an EMBL/GenBank/DDBJ whole genome shotgun (WGS) entry which is preliminary data.</text>
</comment>
<gene>
    <name evidence="2" type="ORF">CKY47_06810</name>
</gene>
<accession>A0ABU0WW19</accession>
<dbReference type="InterPro" id="IPR003737">
    <property type="entry name" value="GlcNAc_PI_deacetylase-related"/>
</dbReference>
<dbReference type="Pfam" id="PF02585">
    <property type="entry name" value="PIG-L"/>
    <property type="match status" value="1"/>
</dbReference>
<keyword evidence="1" id="KW-0862">Zinc</keyword>
<organism evidence="2 3">
    <name type="scientific">Saccharothrix yanglingensis</name>
    <dbReference type="NCBI Taxonomy" id="659496"/>
    <lineage>
        <taxon>Bacteria</taxon>
        <taxon>Bacillati</taxon>
        <taxon>Actinomycetota</taxon>
        <taxon>Actinomycetes</taxon>
        <taxon>Pseudonocardiales</taxon>
        <taxon>Pseudonocardiaceae</taxon>
        <taxon>Saccharothrix</taxon>
    </lineage>
</organism>
<name>A0ABU0WW19_9PSEU</name>
<evidence type="ECO:0000256" key="1">
    <source>
        <dbReference type="ARBA" id="ARBA00022833"/>
    </source>
</evidence>
<sequence length="259" mass="27927">MTTVNVVAHPDDDILFLCPDLLSDVQAGHGTTVVYLTAGNLQAGPAGMPYADQRIHGVRAAYARAAAVADVWDFEPLALPDGRVLPTNRLRAAPHVRLAFAFVSAANGADDGDLTRMLRDPMFVARPIDGRPGYTAPQLVAMLRNLIDALGPAFLRGQDPDGVAVGDHIDHQAAGRFVMAANTAAPGGLVDRRLDTYLGYLGQHAPATWSGHWADEKLAMWQAYKAHDPKLAGTSSWDGMAVRQTRRHVWWPGDTAHDL</sequence>
<dbReference type="EMBL" id="NSDM01000002">
    <property type="protein sequence ID" value="MDQ2583698.1"/>
    <property type="molecule type" value="Genomic_DNA"/>
</dbReference>
<dbReference type="SUPFAM" id="SSF102588">
    <property type="entry name" value="LmbE-like"/>
    <property type="match status" value="1"/>
</dbReference>
<dbReference type="Proteomes" id="UP001225605">
    <property type="component" value="Unassembled WGS sequence"/>
</dbReference>
<dbReference type="PANTHER" id="PTHR12993">
    <property type="entry name" value="N-ACETYLGLUCOSAMINYL-PHOSPHATIDYLINOSITOL DE-N-ACETYLASE-RELATED"/>
    <property type="match status" value="1"/>
</dbReference>
<evidence type="ECO:0000313" key="2">
    <source>
        <dbReference type="EMBL" id="MDQ2583698.1"/>
    </source>
</evidence>
<dbReference type="Gene3D" id="3.40.50.10320">
    <property type="entry name" value="LmbE-like"/>
    <property type="match status" value="1"/>
</dbReference>
<dbReference type="PANTHER" id="PTHR12993:SF11">
    <property type="entry name" value="N-ACETYLGLUCOSAMINYL-PHOSPHATIDYLINOSITOL DE-N-ACETYLASE"/>
    <property type="match status" value="1"/>
</dbReference>
<proteinExistence type="predicted"/>
<dbReference type="InterPro" id="IPR024078">
    <property type="entry name" value="LmbE-like_dom_sf"/>
</dbReference>
<evidence type="ECO:0000313" key="3">
    <source>
        <dbReference type="Proteomes" id="UP001225605"/>
    </source>
</evidence>
<reference evidence="2 3" key="1">
    <citation type="submission" date="2017-06" db="EMBL/GenBank/DDBJ databases">
        <title>Cultured bacterium strain Saccharothrix yanglingensis Hhs.015.</title>
        <authorList>
            <person name="Xia Y."/>
        </authorList>
    </citation>
    <scope>NUCLEOTIDE SEQUENCE [LARGE SCALE GENOMIC DNA]</scope>
    <source>
        <strain evidence="2 3">Hhs.015</strain>
    </source>
</reference>
<evidence type="ECO:0008006" key="4">
    <source>
        <dbReference type="Google" id="ProtNLM"/>
    </source>
</evidence>
<keyword evidence="3" id="KW-1185">Reference proteome</keyword>
<dbReference type="RefSeq" id="WP_306744813.1">
    <property type="nucleotide sequence ID" value="NZ_NSDM01000002.1"/>
</dbReference>
<protein>
    <recommendedName>
        <fullName evidence="4">GlcNAc-PI de-N-acetylase</fullName>
    </recommendedName>
</protein>